<dbReference type="Gene3D" id="2.40.240.10">
    <property type="entry name" value="Ribosomal Protein L25, Chain P"/>
    <property type="match status" value="1"/>
</dbReference>
<dbReference type="Gene3D" id="2.170.120.20">
    <property type="entry name" value="Ribosomal protein L25, beta domain"/>
    <property type="match status" value="1"/>
</dbReference>
<evidence type="ECO:0000313" key="7">
    <source>
        <dbReference type="EMBL" id="CAK9277880.1"/>
    </source>
</evidence>
<evidence type="ECO:0000259" key="5">
    <source>
        <dbReference type="Pfam" id="PF01386"/>
    </source>
</evidence>
<dbReference type="Proteomes" id="UP001497444">
    <property type="component" value="Chromosome 8"/>
</dbReference>
<protein>
    <recommendedName>
        <fullName evidence="9">50S ribosomal protein L25</fullName>
    </recommendedName>
</protein>
<dbReference type="CDD" id="cd00495">
    <property type="entry name" value="Ribosomal_L25_TL5_CTC"/>
    <property type="match status" value="1"/>
</dbReference>
<evidence type="ECO:0000313" key="8">
    <source>
        <dbReference type="Proteomes" id="UP001497444"/>
    </source>
</evidence>
<proteinExistence type="inferred from homology"/>
<keyword evidence="1" id="KW-0699">rRNA-binding</keyword>
<evidence type="ECO:0000259" key="6">
    <source>
        <dbReference type="Pfam" id="PF14693"/>
    </source>
</evidence>
<evidence type="ECO:0000256" key="4">
    <source>
        <dbReference type="ARBA" id="ARBA00023274"/>
    </source>
</evidence>
<dbReference type="Pfam" id="PF14693">
    <property type="entry name" value="Ribosomal_TL5_C"/>
    <property type="match status" value="1"/>
</dbReference>
<dbReference type="InterPro" id="IPR037121">
    <property type="entry name" value="Ribosomal_bL25_C"/>
</dbReference>
<organism evidence="7 8">
    <name type="scientific">Sphagnum jensenii</name>
    <dbReference type="NCBI Taxonomy" id="128206"/>
    <lineage>
        <taxon>Eukaryota</taxon>
        <taxon>Viridiplantae</taxon>
        <taxon>Streptophyta</taxon>
        <taxon>Embryophyta</taxon>
        <taxon>Bryophyta</taxon>
        <taxon>Sphagnophytina</taxon>
        <taxon>Sphagnopsida</taxon>
        <taxon>Sphagnales</taxon>
        <taxon>Sphagnaceae</taxon>
        <taxon>Sphagnum</taxon>
    </lineage>
</organism>
<keyword evidence="8" id="KW-1185">Reference proteome</keyword>
<dbReference type="PANTHER" id="PTHR33284:SF1">
    <property type="entry name" value="RIBOSOMAL PROTEIN L25_GLN-TRNA SYNTHETASE, ANTI-CODON-BINDING DOMAIN-CONTAINING PROTEIN"/>
    <property type="match status" value="1"/>
</dbReference>
<evidence type="ECO:0000256" key="2">
    <source>
        <dbReference type="ARBA" id="ARBA00022884"/>
    </source>
</evidence>
<reference evidence="7" key="1">
    <citation type="submission" date="2024-02" db="EMBL/GenBank/DDBJ databases">
        <authorList>
            <consortium name="ELIXIR-Norway"/>
            <consortium name="Elixir Norway"/>
        </authorList>
    </citation>
    <scope>NUCLEOTIDE SEQUENCE</scope>
</reference>
<dbReference type="Pfam" id="PF01386">
    <property type="entry name" value="Ribosomal_L25p"/>
    <property type="match status" value="1"/>
</dbReference>
<evidence type="ECO:0000256" key="1">
    <source>
        <dbReference type="ARBA" id="ARBA00022730"/>
    </source>
</evidence>
<dbReference type="InterPro" id="IPR020056">
    <property type="entry name" value="Rbsml_bL25/Gln-tRNA_synth_N"/>
</dbReference>
<dbReference type="EMBL" id="OZ020103">
    <property type="protein sequence ID" value="CAK9277880.1"/>
    <property type="molecule type" value="Genomic_DNA"/>
</dbReference>
<keyword evidence="2" id="KW-0694">RNA-binding</keyword>
<sequence>MRSSLSIGLRRLCCKLRSSSFHNSTRGLTTPSRYGESYRASHYATAAPKPQIFTLQRIRTLSNSCTTNPSFYSPNPTFVRGWRFYSQAEEEESEFDAEDFPQAPEKKVEDVIKAFPRLGSGKIVSKKQRRAGRVPSIVFEQENGHLGGNKVLISVETKQIERLLKKLGKSFFLSRTFDLEIYSDEGELESRERVLPRSIHLHAGTDKIMNVTFIRAPPTACLKVDVPLVFLGEDACPGIRKGGYVYTMERTVKYLCPADAIPPFIEVDLSMLDIGHKILLKDLKVGSNLQLLQNDGSFPVCKIMGSRGAAAAAAAAAAS</sequence>
<dbReference type="SUPFAM" id="SSF50715">
    <property type="entry name" value="Ribosomal protein L25-like"/>
    <property type="match status" value="1"/>
</dbReference>
<keyword evidence="3" id="KW-0689">Ribosomal protein</keyword>
<name>A0ABP0XFJ3_9BRYO</name>
<accession>A0ABP0XFJ3</accession>
<dbReference type="InterPro" id="IPR001021">
    <property type="entry name" value="Ribosomal_bL25_long"/>
</dbReference>
<dbReference type="PANTHER" id="PTHR33284">
    <property type="entry name" value="RIBOSOMAL PROTEIN L25/GLN-TRNA SYNTHETASE, ANTI-CODON-BINDING DOMAIN-CONTAINING PROTEIN"/>
    <property type="match status" value="1"/>
</dbReference>
<evidence type="ECO:0000256" key="3">
    <source>
        <dbReference type="ARBA" id="ARBA00022980"/>
    </source>
</evidence>
<dbReference type="InterPro" id="IPR020930">
    <property type="entry name" value="Ribosomal_uL5_bac-type"/>
</dbReference>
<feature type="domain" description="Large ribosomal subunit protein bL25 L25" evidence="5">
    <location>
        <begin position="112"/>
        <end position="213"/>
    </location>
</feature>
<dbReference type="InterPro" id="IPR011035">
    <property type="entry name" value="Ribosomal_bL25/Gln-tRNA_synth"/>
</dbReference>
<feature type="domain" description="Large ribosomal subunit protein bL25 beta" evidence="6">
    <location>
        <begin position="222"/>
        <end position="305"/>
    </location>
</feature>
<gene>
    <name evidence="7" type="ORF">CSSPJE1EN1_LOCUS23358</name>
</gene>
<keyword evidence="4" id="KW-0687">Ribonucleoprotein</keyword>
<dbReference type="InterPro" id="IPR029751">
    <property type="entry name" value="Ribosomal_L25_dom"/>
</dbReference>
<evidence type="ECO:0008006" key="9">
    <source>
        <dbReference type="Google" id="ProtNLM"/>
    </source>
</evidence>
<dbReference type="HAMAP" id="MF_01334">
    <property type="entry name" value="Ribosomal_bL25_CTC"/>
    <property type="match status" value="1"/>
</dbReference>
<dbReference type="InterPro" id="IPR020057">
    <property type="entry name" value="Ribosomal_bL25_b-dom"/>
</dbReference>